<proteinExistence type="predicted"/>
<gene>
    <name evidence="2" type="ORF">DFQ27_000883</name>
</gene>
<dbReference type="AlphaFoldDB" id="A0A9P6QBM8"/>
<organism evidence="2 3">
    <name type="scientific">Actinomortierella ambigua</name>
    <dbReference type="NCBI Taxonomy" id="1343610"/>
    <lineage>
        <taxon>Eukaryota</taxon>
        <taxon>Fungi</taxon>
        <taxon>Fungi incertae sedis</taxon>
        <taxon>Mucoromycota</taxon>
        <taxon>Mortierellomycotina</taxon>
        <taxon>Mortierellomycetes</taxon>
        <taxon>Mortierellales</taxon>
        <taxon>Mortierellaceae</taxon>
        <taxon>Actinomortierella</taxon>
    </lineage>
</organism>
<keyword evidence="3" id="KW-1185">Reference proteome</keyword>
<evidence type="ECO:0000313" key="2">
    <source>
        <dbReference type="EMBL" id="KAG0265008.1"/>
    </source>
</evidence>
<protein>
    <recommendedName>
        <fullName evidence="4">CsbD family protein</fullName>
    </recommendedName>
</protein>
<evidence type="ECO:0000256" key="1">
    <source>
        <dbReference type="SAM" id="MobiDB-lite"/>
    </source>
</evidence>
<feature type="compositionally biased region" description="Basic and acidic residues" evidence="1">
    <location>
        <begin position="73"/>
        <end position="88"/>
    </location>
</feature>
<feature type="region of interest" description="Disordered" evidence="1">
    <location>
        <begin position="38"/>
        <end position="88"/>
    </location>
</feature>
<dbReference type="EMBL" id="JAAAJB010000125">
    <property type="protein sequence ID" value="KAG0265008.1"/>
    <property type="molecule type" value="Genomic_DNA"/>
</dbReference>
<evidence type="ECO:0000313" key="3">
    <source>
        <dbReference type="Proteomes" id="UP000807716"/>
    </source>
</evidence>
<comment type="caution">
    <text evidence="2">The sequence shown here is derived from an EMBL/GenBank/DDBJ whole genome shotgun (WGS) entry which is preliminary data.</text>
</comment>
<feature type="compositionally biased region" description="Basic and acidic residues" evidence="1">
    <location>
        <begin position="54"/>
        <end position="64"/>
    </location>
</feature>
<dbReference type="OrthoDB" id="9999611at2759"/>
<name>A0A9P6QBM8_9FUNG</name>
<dbReference type="Proteomes" id="UP000807716">
    <property type="component" value="Unassembled WGS sequence"/>
</dbReference>
<reference evidence="2" key="1">
    <citation type="journal article" date="2020" name="Fungal Divers.">
        <title>Resolving the Mortierellaceae phylogeny through synthesis of multi-gene phylogenetics and phylogenomics.</title>
        <authorList>
            <person name="Vandepol N."/>
            <person name="Liber J."/>
            <person name="Desiro A."/>
            <person name="Na H."/>
            <person name="Kennedy M."/>
            <person name="Barry K."/>
            <person name="Grigoriev I.V."/>
            <person name="Miller A.N."/>
            <person name="O'Donnell K."/>
            <person name="Stajich J.E."/>
            <person name="Bonito G."/>
        </authorList>
    </citation>
    <scope>NUCLEOTIDE SEQUENCE</scope>
    <source>
        <strain evidence="2">BC1065</strain>
    </source>
</reference>
<accession>A0A9P6QBM8</accession>
<sequence length="88" mass="9258">MTIANTLKSTLASAQKQIGKTLGNETMVAKGTVNKAKAEASKLSEEVQQTARDMGQKIKGRAERTAGAATGDKTLENKGRAHEAQSKS</sequence>
<evidence type="ECO:0008006" key="4">
    <source>
        <dbReference type="Google" id="ProtNLM"/>
    </source>
</evidence>